<protein>
    <submittedName>
        <fullName evidence="1">Uncharacterized protein</fullName>
    </submittedName>
</protein>
<name>A0ACD3AV76_9AGAR</name>
<dbReference type="EMBL" id="ML208330">
    <property type="protein sequence ID" value="TFK69455.1"/>
    <property type="molecule type" value="Genomic_DNA"/>
</dbReference>
<proteinExistence type="predicted"/>
<keyword evidence="2" id="KW-1185">Reference proteome</keyword>
<gene>
    <name evidence="1" type="ORF">BDN72DRAFT_857651</name>
</gene>
<sequence>MTPKTQKSKISTRENRGHKNGYEHDQEKEAERAKPTHRWMRTGTWRRRTTSKWKSEALELNLRRPPIQAGPSAKSPPPSRSHLNASYYPTDVDIASMLLVPAEPSFAAEGGDAPVKVKNRDWRGERRRPTWGDKDQPGKTKTNLEKRRPTWKNEDDEAMTPLNEEQLPSPTYDSNNLTPGPESTLVPKSKIPNSCLIWLHEL</sequence>
<accession>A0ACD3AV76</accession>
<reference evidence="1 2" key="1">
    <citation type="journal article" date="2019" name="Nat. Ecol. Evol.">
        <title>Megaphylogeny resolves global patterns of mushroom evolution.</title>
        <authorList>
            <person name="Varga T."/>
            <person name="Krizsan K."/>
            <person name="Foldi C."/>
            <person name="Dima B."/>
            <person name="Sanchez-Garcia M."/>
            <person name="Sanchez-Ramirez S."/>
            <person name="Szollosi G.J."/>
            <person name="Szarkandi J.G."/>
            <person name="Papp V."/>
            <person name="Albert L."/>
            <person name="Andreopoulos W."/>
            <person name="Angelini C."/>
            <person name="Antonin V."/>
            <person name="Barry K.W."/>
            <person name="Bougher N.L."/>
            <person name="Buchanan P."/>
            <person name="Buyck B."/>
            <person name="Bense V."/>
            <person name="Catcheside P."/>
            <person name="Chovatia M."/>
            <person name="Cooper J."/>
            <person name="Damon W."/>
            <person name="Desjardin D."/>
            <person name="Finy P."/>
            <person name="Geml J."/>
            <person name="Haridas S."/>
            <person name="Hughes K."/>
            <person name="Justo A."/>
            <person name="Karasinski D."/>
            <person name="Kautmanova I."/>
            <person name="Kiss B."/>
            <person name="Kocsube S."/>
            <person name="Kotiranta H."/>
            <person name="LaButti K.M."/>
            <person name="Lechner B.E."/>
            <person name="Liimatainen K."/>
            <person name="Lipzen A."/>
            <person name="Lukacs Z."/>
            <person name="Mihaltcheva S."/>
            <person name="Morgado L.N."/>
            <person name="Niskanen T."/>
            <person name="Noordeloos M.E."/>
            <person name="Ohm R.A."/>
            <person name="Ortiz-Santana B."/>
            <person name="Ovrebo C."/>
            <person name="Racz N."/>
            <person name="Riley R."/>
            <person name="Savchenko A."/>
            <person name="Shiryaev A."/>
            <person name="Soop K."/>
            <person name="Spirin V."/>
            <person name="Szebenyi C."/>
            <person name="Tomsovsky M."/>
            <person name="Tulloss R.E."/>
            <person name="Uehling J."/>
            <person name="Grigoriev I.V."/>
            <person name="Vagvolgyi C."/>
            <person name="Papp T."/>
            <person name="Martin F.M."/>
            <person name="Miettinen O."/>
            <person name="Hibbett D.S."/>
            <person name="Nagy L.G."/>
        </authorList>
    </citation>
    <scope>NUCLEOTIDE SEQUENCE [LARGE SCALE GENOMIC DNA]</scope>
    <source>
        <strain evidence="1 2">NL-1719</strain>
    </source>
</reference>
<evidence type="ECO:0000313" key="1">
    <source>
        <dbReference type="EMBL" id="TFK69455.1"/>
    </source>
</evidence>
<organism evidence="1 2">
    <name type="scientific">Pluteus cervinus</name>
    <dbReference type="NCBI Taxonomy" id="181527"/>
    <lineage>
        <taxon>Eukaryota</taxon>
        <taxon>Fungi</taxon>
        <taxon>Dikarya</taxon>
        <taxon>Basidiomycota</taxon>
        <taxon>Agaricomycotina</taxon>
        <taxon>Agaricomycetes</taxon>
        <taxon>Agaricomycetidae</taxon>
        <taxon>Agaricales</taxon>
        <taxon>Pluteineae</taxon>
        <taxon>Pluteaceae</taxon>
        <taxon>Pluteus</taxon>
    </lineage>
</organism>
<evidence type="ECO:0000313" key="2">
    <source>
        <dbReference type="Proteomes" id="UP000308600"/>
    </source>
</evidence>
<dbReference type="Proteomes" id="UP000308600">
    <property type="component" value="Unassembled WGS sequence"/>
</dbReference>